<dbReference type="PANTHER" id="PTHR43792:SF1">
    <property type="entry name" value="N-ACETYLTRANSFERASE DOMAIN-CONTAINING PROTEIN"/>
    <property type="match status" value="1"/>
</dbReference>
<keyword evidence="3" id="KW-1185">Reference proteome</keyword>
<feature type="domain" description="N-acetyltransferase" evidence="1">
    <location>
        <begin position="1"/>
        <end position="159"/>
    </location>
</feature>
<comment type="caution">
    <text evidence="2">The sequence shown here is derived from an EMBL/GenBank/DDBJ whole genome shotgun (WGS) entry which is preliminary data.</text>
</comment>
<gene>
    <name evidence="2" type="ORF">Sdia_60770</name>
</gene>
<sequence>MRPMRLDDAGAYAAGTNDAAVRAHAHLPEPEYTEESARALIQGSIREGLERGDLAVLTIADPAMDEFAGSLVLFGVVGGSVEVGFWVHPDHRGKGVSGAALVLAIEFARRSGFTEVTARTVPENEASQRVLARAGFARGKQTQEAAPSGERVSLLRYARKIGPLSLFPVNTPRLRLRLHDHADAVPLQRIYGRADVARYLLDEPWTETDAARHLAERVAKTGLDDGSTALALVIEHEGAVIGDVQLWLTDTSRRVAEIGWALDPAYGGQGFAGEAVKAVLELAFTTYGLHRVAAQLDARNEASARLAQRVGMQQEAHLRQDWWNKGEWTDTLIYGALSTDCHAASEQ</sequence>
<evidence type="ECO:0000313" key="2">
    <source>
        <dbReference type="EMBL" id="GFH75309.1"/>
    </source>
</evidence>
<dbReference type="SUPFAM" id="SSF55729">
    <property type="entry name" value="Acyl-CoA N-acyltransferases (Nat)"/>
    <property type="match status" value="2"/>
</dbReference>
<feature type="domain" description="N-acetyltransferase" evidence="1">
    <location>
        <begin position="174"/>
        <end position="333"/>
    </location>
</feature>
<dbReference type="Pfam" id="PF13302">
    <property type="entry name" value="Acetyltransf_3"/>
    <property type="match status" value="2"/>
</dbReference>
<evidence type="ECO:0000259" key="1">
    <source>
        <dbReference type="PROSITE" id="PS51186"/>
    </source>
</evidence>
<dbReference type="Proteomes" id="UP000472710">
    <property type="component" value="Unassembled WGS sequence"/>
</dbReference>
<dbReference type="PANTHER" id="PTHR43792">
    <property type="entry name" value="GNAT FAMILY, PUTATIVE (AFU_ORTHOLOGUE AFUA_3G00765)-RELATED-RELATED"/>
    <property type="match status" value="1"/>
</dbReference>
<accession>A0ABQ1CYH4</accession>
<dbReference type="Gene3D" id="3.40.630.30">
    <property type="match status" value="2"/>
</dbReference>
<proteinExistence type="predicted"/>
<dbReference type="InterPro" id="IPR000182">
    <property type="entry name" value="GNAT_dom"/>
</dbReference>
<protein>
    <recommendedName>
        <fullName evidence="1">N-acetyltransferase domain-containing protein</fullName>
    </recommendedName>
</protein>
<dbReference type="InterPro" id="IPR016181">
    <property type="entry name" value="Acyl_CoA_acyltransferase"/>
</dbReference>
<organism evidence="2 3">
    <name type="scientific">Streptomyces diastaticus subsp. diastaticus</name>
    <dbReference type="NCBI Taxonomy" id="68040"/>
    <lineage>
        <taxon>Bacteria</taxon>
        <taxon>Bacillati</taxon>
        <taxon>Actinomycetota</taxon>
        <taxon>Actinomycetes</taxon>
        <taxon>Kitasatosporales</taxon>
        <taxon>Streptomycetaceae</taxon>
        <taxon>Streptomyces</taxon>
        <taxon>Streptomyces diastaticus group</taxon>
    </lineage>
</organism>
<dbReference type="CDD" id="cd04301">
    <property type="entry name" value="NAT_SF"/>
    <property type="match status" value="2"/>
</dbReference>
<dbReference type="PROSITE" id="PS51186">
    <property type="entry name" value="GNAT"/>
    <property type="match status" value="2"/>
</dbReference>
<dbReference type="InterPro" id="IPR051531">
    <property type="entry name" value="N-acetyltransferase"/>
</dbReference>
<dbReference type="EMBL" id="BLLN01000009">
    <property type="protein sequence ID" value="GFH75309.1"/>
    <property type="molecule type" value="Genomic_DNA"/>
</dbReference>
<evidence type="ECO:0000313" key="3">
    <source>
        <dbReference type="Proteomes" id="UP000472710"/>
    </source>
</evidence>
<reference evidence="2 3" key="1">
    <citation type="submission" date="2020-02" db="EMBL/GenBank/DDBJ databases">
        <title>Whole genome shotgun sequence of Streptomyces diastaticus subsp. diastaticus NBRC 13412.</title>
        <authorList>
            <person name="Ichikawa N."/>
            <person name="Komaki H."/>
            <person name="Tamura T."/>
        </authorList>
    </citation>
    <scope>NUCLEOTIDE SEQUENCE [LARGE SCALE GENOMIC DNA]</scope>
    <source>
        <strain evidence="2 3">NBRC 13412</strain>
    </source>
</reference>
<name>A0ABQ1CYH4_STRDI</name>